<evidence type="ECO:0000256" key="5">
    <source>
        <dbReference type="ARBA" id="ARBA00023014"/>
    </source>
</evidence>
<dbReference type="PIRSF" id="PIRSF004869">
    <property type="entry name" value="PflX_prd"/>
    <property type="match status" value="1"/>
</dbReference>
<dbReference type="PANTHER" id="PTHR30352:SF22">
    <property type="entry name" value="PYRUVATE FORMATE-LYASE ACTIVATING ENZYME HOMOLOG"/>
    <property type="match status" value="1"/>
</dbReference>
<sequence length="384" mass="42395">MWRISLYRKLWSSEKECKVCGKKSMLVSEAIGVCAECLRSDPGAVEVALEGHRKERASLGLPPDPPRDPRGTPCGLCNLGCRIPEGGLGYCGLVKNEGGRIVHLSGQPGSGVLEYYYDPHPTNCVAFWFCPGATGAGYPRYAVRPGCEEGYVNLAVFYGACNHNCAFCQNWFYRRNAVSRSPRVSVEELLEAALDPRVTCVCFFGGDPAPQVLHALAFTRELLERARGRIMRVCWESNGHFSPKILPRVIEASLRSGGTVKFDLKAWSPGIYRALTGVEQGSLLDNAGRVAEAAKERPEVPLFTASTLLVPGYVDEEEVRAIARFLASLSPDIPYTLLAFHPDHRMLDLPPTSRRHAEEAARVAREEGLLRVRIGNPWLLGDYY</sequence>
<dbReference type="InterPro" id="IPR058240">
    <property type="entry name" value="rSAM_sf"/>
</dbReference>
<dbReference type="HOGENOM" id="CLU_044176_0_0_2"/>
<dbReference type="SMART" id="SM00729">
    <property type="entry name" value="Elp3"/>
    <property type="match status" value="1"/>
</dbReference>
<dbReference type="SUPFAM" id="SSF102114">
    <property type="entry name" value="Radical SAM enzymes"/>
    <property type="match status" value="1"/>
</dbReference>
<evidence type="ECO:0000256" key="2">
    <source>
        <dbReference type="ARBA" id="ARBA00022691"/>
    </source>
</evidence>
<evidence type="ECO:0000256" key="1">
    <source>
        <dbReference type="ARBA" id="ARBA00022485"/>
    </source>
</evidence>
<dbReference type="InterPro" id="IPR006638">
    <property type="entry name" value="Elp3/MiaA/NifB-like_rSAM"/>
</dbReference>
<dbReference type="Gene3D" id="3.20.20.70">
    <property type="entry name" value="Aldolase class I"/>
    <property type="match status" value="1"/>
</dbReference>
<dbReference type="eggNOG" id="arCOG00936">
    <property type="taxonomic scope" value="Archaea"/>
</dbReference>
<gene>
    <name evidence="8" type="ordered locus">Tpen_1254</name>
</gene>
<feature type="domain" description="Radical SAM core" evidence="7">
    <location>
        <begin position="144"/>
        <end position="380"/>
    </location>
</feature>
<keyword evidence="1" id="KW-0004">4Fe-4S</keyword>
<dbReference type="GeneID" id="4600420"/>
<evidence type="ECO:0000313" key="8">
    <source>
        <dbReference type="EMBL" id="ABL78652.1"/>
    </source>
</evidence>
<dbReference type="Pfam" id="PF04055">
    <property type="entry name" value="Radical_SAM"/>
    <property type="match status" value="1"/>
</dbReference>
<keyword evidence="3 6" id="KW-0479">Metal-binding</keyword>
<proteinExistence type="predicted"/>
<dbReference type="CDD" id="cd01335">
    <property type="entry name" value="Radical_SAM"/>
    <property type="match status" value="1"/>
</dbReference>
<dbReference type="KEGG" id="tpe:Tpen_1254"/>
<dbReference type="GO" id="GO:0003824">
    <property type="term" value="F:catalytic activity"/>
    <property type="evidence" value="ECO:0007669"/>
    <property type="project" value="InterPro"/>
</dbReference>
<evidence type="ECO:0000313" key="9">
    <source>
        <dbReference type="Proteomes" id="UP000000641"/>
    </source>
</evidence>
<dbReference type="EMBL" id="CP000505">
    <property type="protein sequence ID" value="ABL78652.1"/>
    <property type="molecule type" value="Genomic_DNA"/>
</dbReference>
<organism evidence="8 9">
    <name type="scientific">Thermofilum pendens (strain DSM 2475 / Hrk 5)</name>
    <dbReference type="NCBI Taxonomy" id="368408"/>
    <lineage>
        <taxon>Archaea</taxon>
        <taxon>Thermoproteota</taxon>
        <taxon>Thermoprotei</taxon>
        <taxon>Thermofilales</taxon>
        <taxon>Thermofilaceae</taxon>
        <taxon>Thermofilum</taxon>
    </lineage>
</organism>
<dbReference type="InterPro" id="IPR007197">
    <property type="entry name" value="rSAM"/>
</dbReference>
<accession>A1RZM2</accession>
<reference evidence="9" key="1">
    <citation type="journal article" date="2008" name="J. Bacteriol.">
        <title>Genome sequence of Thermofilum pendens reveals an exceptional loss of biosynthetic pathways without genome reduction.</title>
        <authorList>
            <person name="Anderson I."/>
            <person name="Rodriguez J."/>
            <person name="Susanti D."/>
            <person name="Porat I."/>
            <person name="Reich C."/>
            <person name="Ulrich L.E."/>
            <person name="Elkins J.G."/>
            <person name="Mavromatis K."/>
            <person name="Lykidis A."/>
            <person name="Kim E."/>
            <person name="Thompson L.S."/>
            <person name="Nolan M."/>
            <person name="Land M."/>
            <person name="Copeland A."/>
            <person name="Lapidus A."/>
            <person name="Lucas S."/>
            <person name="Detter C."/>
            <person name="Zhulin I.B."/>
            <person name="Olsen G.J."/>
            <person name="Whitman W."/>
            <person name="Mukhopadhyay B."/>
            <person name="Bristow J."/>
            <person name="Kyrpides N."/>
        </authorList>
    </citation>
    <scope>NUCLEOTIDE SEQUENCE [LARGE SCALE GENOMIC DNA]</scope>
    <source>
        <strain evidence="9">DSM 2475 / Hrk 5</strain>
    </source>
</reference>
<dbReference type="EnsemblBacteria" id="ABL78652">
    <property type="protein sequence ID" value="ABL78652"/>
    <property type="gene ID" value="Tpen_1254"/>
</dbReference>
<dbReference type="InterPro" id="IPR016431">
    <property type="entry name" value="Pyrv-formate_lyase-activ_prd"/>
</dbReference>
<keyword evidence="4 6" id="KW-0408">Iron</keyword>
<dbReference type="RefSeq" id="WP_011752917.1">
    <property type="nucleotide sequence ID" value="NC_008698.1"/>
</dbReference>
<dbReference type="InterPro" id="IPR034457">
    <property type="entry name" value="Organic_radical-activating"/>
</dbReference>
<protein>
    <submittedName>
        <fullName evidence="8">Radical SAM domain protein</fullName>
    </submittedName>
</protein>
<evidence type="ECO:0000256" key="4">
    <source>
        <dbReference type="ARBA" id="ARBA00023004"/>
    </source>
</evidence>
<dbReference type="GO" id="GO:0051539">
    <property type="term" value="F:4 iron, 4 sulfur cluster binding"/>
    <property type="evidence" value="ECO:0007669"/>
    <property type="project" value="UniProtKB-KW"/>
</dbReference>
<evidence type="ECO:0000256" key="3">
    <source>
        <dbReference type="ARBA" id="ARBA00022723"/>
    </source>
</evidence>
<dbReference type="STRING" id="368408.Tpen_1254"/>
<dbReference type="PROSITE" id="PS51918">
    <property type="entry name" value="RADICAL_SAM"/>
    <property type="match status" value="1"/>
</dbReference>
<dbReference type="InterPro" id="IPR013785">
    <property type="entry name" value="Aldolase_TIM"/>
</dbReference>
<dbReference type="OrthoDB" id="371936at2157"/>
<keyword evidence="5 6" id="KW-0411">Iron-sulfur</keyword>
<evidence type="ECO:0000256" key="6">
    <source>
        <dbReference type="PIRSR" id="PIRSR004869-50"/>
    </source>
</evidence>
<dbReference type="SFLD" id="SFLDS00029">
    <property type="entry name" value="Radical_SAM"/>
    <property type="match status" value="1"/>
</dbReference>
<feature type="binding site" evidence="6">
    <location>
        <position position="168"/>
    </location>
    <ligand>
        <name>[4Fe-4S] cluster</name>
        <dbReference type="ChEBI" id="CHEBI:49883"/>
        <note>4Fe-4S-S-AdoMet</note>
    </ligand>
</feature>
<feature type="binding site" evidence="6">
    <location>
        <position position="161"/>
    </location>
    <ligand>
        <name>[4Fe-4S] cluster</name>
        <dbReference type="ChEBI" id="CHEBI:49883"/>
        <note>4Fe-4S-S-AdoMet</note>
    </ligand>
</feature>
<dbReference type="GO" id="GO:0046872">
    <property type="term" value="F:metal ion binding"/>
    <property type="evidence" value="ECO:0007669"/>
    <property type="project" value="UniProtKB-KW"/>
</dbReference>
<feature type="binding site" evidence="6">
    <location>
        <position position="165"/>
    </location>
    <ligand>
        <name>[4Fe-4S] cluster</name>
        <dbReference type="ChEBI" id="CHEBI:49883"/>
        <note>4Fe-4S-S-AdoMet</note>
    </ligand>
</feature>
<name>A1RZM2_THEPD</name>
<evidence type="ECO:0000259" key="7">
    <source>
        <dbReference type="PROSITE" id="PS51918"/>
    </source>
</evidence>
<keyword evidence="9" id="KW-1185">Reference proteome</keyword>
<dbReference type="Proteomes" id="UP000000641">
    <property type="component" value="Chromosome"/>
</dbReference>
<dbReference type="PANTHER" id="PTHR30352">
    <property type="entry name" value="PYRUVATE FORMATE-LYASE-ACTIVATING ENZYME"/>
    <property type="match status" value="1"/>
</dbReference>
<comment type="cofactor">
    <cofactor evidence="6">
        <name>[4Fe-4S] cluster</name>
        <dbReference type="ChEBI" id="CHEBI:49883"/>
    </cofactor>
    <text evidence="6">Binds 1 [4Fe-4S] cluster. The cluster is coordinated with 3 cysteines and an exchangeable S-adenosyl-L-methionine.</text>
</comment>
<dbReference type="AlphaFoldDB" id="A1RZM2"/>
<keyword evidence="2 6" id="KW-0949">S-adenosyl-L-methionine</keyword>